<dbReference type="GO" id="GO:0043093">
    <property type="term" value="P:FtsZ-dependent cytokinesis"/>
    <property type="evidence" value="ECO:0007669"/>
    <property type="project" value="UniProtKB-UniRule"/>
</dbReference>
<evidence type="ECO:0000256" key="4">
    <source>
        <dbReference type="ARBA" id="ARBA00022989"/>
    </source>
</evidence>
<reference evidence="8" key="1">
    <citation type="submission" date="2016-02" db="EMBL/GenBank/DDBJ databases">
        <title>Draft Genome Sequence of Sporotomaculum syntrophicum Strain FB, a Syntrophic Benzoate Degrader.</title>
        <authorList>
            <person name="Nobu M.K."/>
            <person name="Narihiro T."/>
            <person name="Qiu Y.-L."/>
            <person name="Ohashi A."/>
            <person name="Liu W.-T."/>
            <person name="Yuji S."/>
        </authorList>
    </citation>
    <scope>NUCLEOTIDE SEQUENCE</scope>
    <source>
        <strain evidence="8">FB</strain>
    </source>
</reference>
<dbReference type="InterPro" id="IPR011922">
    <property type="entry name" value="Cell_div_FtsL"/>
</dbReference>
<evidence type="ECO:0000256" key="5">
    <source>
        <dbReference type="ARBA" id="ARBA00023136"/>
    </source>
</evidence>
<dbReference type="Pfam" id="PF04999">
    <property type="entry name" value="FtsL"/>
    <property type="match status" value="1"/>
</dbReference>
<dbReference type="OrthoDB" id="2082132at2"/>
<keyword evidence="6 7" id="KW-0131">Cell cycle</keyword>
<comment type="subcellular location">
    <subcellularLocation>
        <location evidence="7">Cell membrane</location>
        <topology evidence="7">Single-pass type II membrane protein</topology>
    </subcellularLocation>
    <text evidence="7">Localizes to the division septum where it forms a ring structure.</text>
</comment>
<evidence type="ECO:0000256" key="3">
    <source>
        <dbReference type="ARBA" id="ARBA00022692"/>
    </source>
</evidence>
<keyword evidence="9" id="KW-1185">Reference proteome</keyword>
<feature type="transmembrane region" description="Helical" evidence="7">
    <location>
        <begin position="42"/>
        <end position="63"/>
    </location>
</feature>
<organism evidence="8 9">
    <name type="scientific">Sporotomaculum syntrophicum</name>
    <dbReference type="NCBI Taxonomy" id="182264"/>
    <lineage>
        <taxon>Bacteria</taxon>
        <taxon>Bacillati</taxon>
        <taxon>Bacillota</taxon>
        <taxon>Clostridia</taxon>
        <taxon>Eubacteriales</taxon>
        <taxon>Desulfallaceae</taxon>
        <taxon>Sporotomaculum</taxon>
    </lineage>
</organism>
<protein>
    <recommendedName>
        <fullName evidence="7">Cell division protein FtsL</fullName>
    </recommendedName>
</protein>
<evidence type="ECO:0000256" key="7">
    <source>
        <dbReference type="HAMAP-Rule" id="MF_00910"/>
    </source>
</evidence>
<gene>
    <name evidence="7 8" type="primary">ftsL</name>
    <name evidence="8" type="ORF">SPSYN_02038</name>
</gene>
<comment type="similarity">
    <text evidence="7">Belongs to the FtsL family.</text>
</comment>
<accession>A0A9D3AYK7</accession>
<keyword evidence="3 7" id="KW-0812">Transmembrane</keyword>
<keyword evidence="4 7" id="KW-1133">Transmembrane helix</keyword>
<dbReference type="EMBL" id="LSRS01000004">
    <property type="protein sequence ID" value="KAF1084868.1"/>
    <property type="molecule type" value="Genomic_DNA"/>
</dbReference>
<evidence type="ECO:0000256" key="6">
    <source>
        <dbReference type="ARBA" id="ARBA00023306"/>
    </source>
</evidence>
<dbReference type="HAMAP" id="MF_00910">
    <property type="entry name" value="FtsL"/>
    <property type="match status" value="1"/>
</dbReference>
<dbReference type="RefSeq" id="WP_161822361.1">
    <property type="nucleotide sequence ID" value="NZ_LSRS01000004.1"/>
</dbReference>
<evidence type="ECO:0000256" key="2">
    <source>
        <dbReference type="ARBA" id="ARBA00022618"/>
    </source>
</evidence>
<evidence type="ECO:0000313" key="9">
    <source>
        <dbReference type="Proteomes" id="UP000798488"/>
    </source>
</evidence>
<keyword evidence="2 7" id="KW-0132">Cell division</keyword>
<dbReference type="GO" id="GO:0005886">
    <property type="term" value="C:plasma membrane"/>
    <property type="evidence" value="ECO:0007669"/>
    <property type="project" value="UniProtKB-SubCell"/>
</dbReference>
<proteinExistence type="inferred from homology"/>
<dbReference type="AlphaFoldDB" id="A0A9D3AYK7"/>
<evidence type="ECO:0000313" key="8">
    <source>
        <dbReference type="EMBL" id="KAF1084868.1"/>
    </source>
</evidence>
<keyword evidence="1 7" id="KW-1003">Cell membrane</keyword>
<comment type="caution">
    <text evidence="8">The sequence shown here is derived from an EMBL/GenBank/DDBJ whole genome shotgun (WGS) entry which is preliminary data.</text>
</comment>
<dbReference type="Proteomes" id="UP000798488">
    <property type="component" value="Unassembled WGS sequence"/>
</dbReference>
<dbReference type="GO" id="GO:0032153">
    <property type="term" value="C:cell division site"/>
    <property type="evidence" value="ECO:0007669"/>
    <property type="project" value="UniProtKB-UniRule"/>
</dbReference>
<comment type="function">
    <text evidence="7">Essential cell division protein.</text>
</comment>
<sequence>MIVARENAEYNAEYYGLPELPVQEKRVRRRRAVRGLPRRDQLALTGLVLLSFCCCVIVAYYYAQVLITGYRLNMAERELTRLRVESHDLYARVNQLTSLENIETIAVHKLGMVKPQNDQIVIVKEASPVINQSDNGDTVSGEANSPDSFMAKQREQNWLIRTFADMVSLWEASIQTG</sequence>
<evidence type="ECO:0000256" key="1">
    <source>
        <dbReference type="ARBA" id="ARBA00022475"/>
    </source>
</evidence>
<keyword evidence="5 7" id="KW-0472">Membrane</keyword>
<name>A0A9D3AYK7_9FIRM</name>